<dbReference type="Pfam" id="PF24883">
    <property type="entry name" value="NPHP3_N"/>
    <property type="match status" value="1"/>
</dbReference>
<dbReference type="SUPFAM" id="SSF52540">
    <property type="entry name" value="P-loop containing nucleoside triphosphate hydrolases"/>
    <property type="match status" value="1"/>
</dbReference>
<dbReference type="EMBL" id="MNUE01000076">
    <property type="protein sequence ID" value="OJD29649.1"/>
    <property type="molecule type" value="Genomic_DNA"/>
</dbReference>
<evidence type="ECO:0000259" key="4">
    <source>
        <dbReference type="Pfam" id="PF24883"/>
    </source>
</evidence>
<evidence type="ECO:0000256" key="2">
    <source>
        <dbReference type="SAM" id="MobiDB-lite"/>
    </source>
</evidence>
<evidence type="ECO:0000313" key="6">
    <source>
        <dbReference type="Proteomes" id="UP000183809"/>
    </source>
</evidence>
<keyword evidence="1" id="KW-0677">Repeat</keyword>
<protein>
    <submittedName>
        <fullName evidence="5">Nacht and tpr domain protein</fullName>
    </submittedName>
</protein>
<proteinExistence type="predicted"/>
<evidence type="ECO:0000313" key="5">
    <source>
        <dbReference type="EMBL" id="OJD29649.1"/>
    </source>
</evidence>
<dbReference type="GeneID" id="31019253"/>
<dbReference type="PANTHER" id="PTHR10039:SF17">
    <property type="entry name" value="FUNGAL STAND N-TERMINAL GOODBYE DOMAIN-CONTAINING PROTEIN-RELATED"/>
    <property type="match status" value="1"/>
</dbReference>
<dbReference type="AlphaFoldDB" id="A0A1J9QME7"/>
<reference evidence="5 6" key="1">
    <citation type="submission" date="2016-10" db="EMBL/GenBank/DDBJ databases">
        <title>Proteomics and genomics reveal pathogen-plant mechanisms compatible with a hemibiotrophic lifestyle of Diplodia corticola.</title>
        <authorList>
            <person name="Fernandes I."/>
            <person name="De Jonge R."/>
            <person name="Van De Peer Y."/>
            <person name="Devreese B."/>
            <person name="Alves A."/>
            <person name="Esteves A.C."/>
        </authorList>
    </citation>
    <scope>NUCLEOTIDE SEQUENCE [LARGE SCALE GENOMIC DNA]</scope>
    <source>
        <strain evidence="5 6">CBS 112549</strain>
    </source>
</reference>
<dbReference type="PANTHER" id="PTHR10039">
    <property type="entry name" value="AMELOGENIN"/>
    <property type="match status" value="1"/>
</dbReference>
<feature type="domain" description="Nephrocystin 3-like N-terminal" evidence="4">
    <location>
        <begin position="355"/>
        <end position="513"/>
    </location>
</feature>
<feature type="region of interest" description="Disordered" evidence="2">
    <location>
        <begin position="1"/>
        <end position="92"/>
    </location>
</feature>
<sequence>MQSGSPEPPISVSYLPVQPPDAPLVSSRSDHSLPTDVPLTGSQSDHSLPPDAPLVRSRSDHSLPQTGDLPKAEPIPPPLGSGLSRSSSAPPEALVSNMISSVESETSGILSFKNDKYDLWKEAFSAYSKEHKDWNAVFEVLSPEPKQNGIRVAVKKFEKYRNRHEKFYKAMDMAMKFGETTINVFGDAVKGAFPPASILFGISTVFFSACKGVSEAHDAIEKMLEHLDFFMMRLTIHQETMTDPLRDTLAKSLKIMLEVLGFITSAASGKQWTRVKLFLGGDEWKVKQADLDRYARFEGHIVMAETRNWVMQKDSKNDISPKDTEIQEKRKKALSPRAECSIQFFHGIKGSIVGNTGNWIEATTEYKDWQKGRTPVLLVSGPTGFGKTYLCANIISRILSKGDEDEQNILLPFFGRQGLELPDVLRTWAFDLSLKDRAYQKHVDGVIKESDNMRKLRSTTVLWKRLFLDFQAQNSSDLKEDPKRIYLVLDGLDTTNTDHKHIDAFLKLMRDYQDSGRSPQAELKTTQGPIFRILIMSRLDQVDFKAHEGLNHHEITKKELENDIRQYIHFHLVNLEDKEEHTKRLSRRLSRLAESFAWASIIIGSIQRDPSPRNIQQIIREPPKTDSGLIESIVNRIERASSDNVCKVLNTLLMWLIYSRKSITLEDLDCIFKIKDRYRQGVSDLEGTLKTYPSLFRLTAVDGPASDEPATEIDQAKSAMLPLSREEILSTKLKRDRRQTAHFRNVTVEFSQQSIEDYFRNYSRSGHSIYKDYPLPTAPCVCRPSGS</sequence>
<evidence type="ECO:0000256" key="1">
    <source>
        <dbReference type="ARBA" id="ARBA00022737"/>
    </source>
</evidence>
<dbReference type="RefSeq" id="XP_020125909.1">
    <property type="nucleotide sequence ID" value="XM_020278991.1"/>
</dbReference>
<dbReference type="InterPro" id="IPR056884">
    <property type="entry name" value="NPHP3-like_N"/>
</dbReference>
<comment type="caution">
    <text evidence="5">The sequence shown here is derived from an EMBL/GenBank/DDBJ whole genome shotgun (WGS) entry which is preliminary data.</text>
</comment>
<gene>
    <name evidence="5" type="ORF">BKCO1_7600028</name>
</gene>
<evidence type="ECO:0000259" key="3">
    <source>
        <dbReference type="Pfam" id="PF17109"/>
    </source>
</evidence>
<organism evidence="5 6">
    <name type="scientific">Diplodia corticola</name>
    <dbReference type="NCBI Taxonomy" id="236234"/>
    <lineage>
        <taxon>Eukaryota</taxon>
        <taxon>Fungi</taxon>
        <taxon>Dikarya</taxon>
        <taxon>Ascomycota</taxon>
        <taxon>Pezizomycotina</taxon>
        <taxon>Dothideomycetes</taxon>
        <taxon>Dothideomycetes incertae sedis</taxon>
        <taxon>Botryosphaeriales</taxon>
        <taxon>Botryosphaeriaceae</taxon>
        <taxon>Diplodia</taxon>
    </lineage>
</organism>
<dbReference type="Proteomes" id="UP000183809">
    <property type="component" value="Unassembled WGS sequence"/>
</dbReference>
<name>A0A1J9QME7_9PEZI</name>
<feature type="compositionally biased region" description="Low complexity" evidence="2">
    <location>
        <begin position="80"/>
        <end position="91"/>
    </location>
</feature>
<feature type="domain" description="Fungal STAND N-terminal Goodbye" evidence="3">
    <location>
        <begin position="120"/>
        <end position="236"/>
    </location>
</feature>
<dbReference type="Pfam" id="PF17109">
    <property type="entry name" value="Goodbye"/>
    <property type="match status" value="1"/>
</dbReference>
<accession>A0A1J9QME7</accession>
<dbReference type="Gene3D" id="3.40.50.300">
    <property type="entry name" value="P-loop containing nucleotide triphosphate hydrolases"/>
    <property type="match status" value="1"/>
</dbReference>
<dbReference type="OrthoDB" id="2913095at2759"/>
<keyword evidence="6" id="KW-1185">Reference proteome</keyword>
<dbReference type="InterPro" id="IPR031350">
    <property type="entry name" value="Goodbye_dom"/>
</dbReference>
<dbReference type="InterPro" id="IPR027417">
    <property type="entry name" value="P-loop_NTPase"/>
</dbReference>